<evidence type="ECO:0000313" key="2">
    <source>
        <dbReference type="Proteomes" id="UP000549617"/>
    </source>
</evidence>
<proteinExistence type="predicted"/>
<evidence type="ECO:0000313" key="1">
    <source>
        <dbReference type="EMBL" id="MBB5684518.1"/>
    </source>
</evidence>
<dbReference type="AlphaFoldDB" id="A0A7W9AF54"/>
<protein>
    <submittedName>
        <fullName evidence="1">Uncharacterized protein</fullName>
    </submittedName>
</protein>
<accession>A0A7W9AF54</accession>
<comment type="caution">
    <text evidence="1">The sequence shown here is derived from an EMBL/GenBank/DDBJ whole genome shotgun (WGS) entry which is preliminary data.</text>
</comment>
<gene>
    <name evidence="1" type="ORF">FHS49_000509</name>
</gene>
<dbReference type="EMBL" id="JACIJC010000001">
    <property type="protein sequence ID" value="MBB5684518.1"/>
    <property type="molecule type" value="Genomic_DNA"/>
</dbReference>
<organism evidence="1 2">
    <name type="scientific">Sphingobium boeckii</name>
    <dbReference type="NCBI Taxonomy" id="1082345"/>
    <lineage>
        <taxon>Bacteria</taxon>
        <taxon>Pseudomonadati</taxon>
        <taxon>Pseudomonadota</taxon>
        <taxon>Alphaproteobacteria</taxon>
        <taxon>Sphingomonadales</taxon>
        <taxon>Sphingomonadaceae</taxon>
        <taxon>Sphingobium</taxon>
    </lineage>
</organism>
<dbReference type="RefSeq" id="WP_184014913.1">
    <property type="nucleotide sequence ID" value="NZ_JACIJC010000001.1"/>
</dbReference>
<dbReference type="Proteomes" id="UP000549617">
    <property type="component" value="Unassembled WGS sequence"/>
</dbReference>
<keyword evidence="2" id="KW-1185">Reference proteome</keyword>
<reference evidence="1 2" key="1">
    <citation type="submission" date="2020-08" db="EMBL/GenBank/DDBJ databases">
        <title>Genomic Encyclopedia of Type Strains, Phase IV (KMG-IV): sequencing the most valuable type-strain genomes for metagenomic binning, comparative biology and taxonomic classification.</title>
        <authorList>
            <person name="Goeker M."/>
        </authorList>
    </citation>
    <scope>NUCLEOTIDE SEQUENCE [LARGE SCALE GENOMIC DNA]</scope>
    <source>
        <strain evidence="1 2">DSM 25079</strain>
    </source>
</reference>
<sequence>MAWDDDDPATRSRPKEEILIGLDIDADDADDGLEGYDPSQRAEILEATAKGPVRGDVQIGLVPDRMNWD</sequence>
<name>A0A7W9AF54_9SPHN</name>